<accession>A0A9P9DPY1</accession>
<comment type="caution">
    <text evidence="3">The sequence shown here is derived from an EMBL/GenBank/DDBJ whole genome shotgun (WGS) entry which is preliminary data.</text>
</comment>
<dbReference type="Proteomes" id="UP000717696">
    <property type="component" value="Unassembled WGS sequence"/>
</dbReference>
<dbReference type="Gene3D" id="3.40.50.2000">
    <property type="entry name" value="Glycogen Phosphorylase B"/>
    <property type="match status" value="2"/>
</dbReference>
<keyword evidence="1" id="KW-0732">Signal</keyword>
<dbReference type="EMBL" id="JAGMUU010000025">
    <property type="protein sequence ID" value="KAH7123238.1"/>
    <property type="molecule type" value="Genomic_DNA"/>
</dbReference>
<organism evidence="3 4">
    <name type="scientific">Dactylonectria estremocensis</name>
    <dbReference type="NCBI Taxonomy" id="1079267"/>
    <lineage>
        <taxon>Eukaryota</taxon>
        <taxon>Fungi</taxon>
        <taxon>Dikarya</taxon>
        <taxon>Ascomycota</taxon>
        <taxon>Pezizomycotina</taxon>
        <taxon>Sordariomycetes</taxon>
        <taxon>Hypocreomycetidae</taxon>
        <taxon>Hypocreales</taxon>
        <taxon>Nectriaceae</taxon>
        <taxon>Dactylonectria</taxon>
    </lineage>
</organism>
<name>A0A9P9DPY1_9HYPO</name>
<dbReference type="OrthoDB" id="407298at2759"/>
<evidence type="ECO:0000313" key="3">
    <source>
        <dbReference type="EMBL" id="KAH7123238.1"/>
    </source>
</evidence>
<feature type="domain" description="Erythromycin biosynthesis protein CIII-like C-terminal" evidence="2">
    <location>
        <begin position="407"/>
        <end position="508"/>
    </location>
</feature>
<proteinExistence type="predicted"/>
<dbReference type="GO" id="GO:0016757">
    <property type="term" value="F:glycosyltransferase activity"/>
    <property type="evidence" value="ECO:0007669"/>
    <property type="project" value="UniProtKB-ARBA"/>
</dbReference>
<keyword evidence="4" id="KW-1185">Reference proteome</keyword>
<feature type="chain" id="PRO_5040157163" description="Erythromycin biosynthesis protein CIII-like C-terminal domain-containing protein" evidence="1">
    <location>
        <begin position="22"/>
        <end position="516"/>
    </location>
</feature>
<dbReference type="Pfam" id="PF06722">
    <property type="entry name" value="EryCIII-like_C"/>
    <property type="match status" value="1"/>
</dbReference>
<evidence type="ECO:0000259" key="2">
    <source>
        <dbReference type="Pfam" id="PF06722"/>
    </source>
</evidence>
<dbReference type="InterPro" id="IPR050426">
    <property type="entry name" value="Glycosyltransferase_28"/>
</dbReference>
<evidence type="ECO:0000256" key="1">
    <source>
        <dbReference type="SAM" id="SignalP"/>
    </source>
</evidence>
<dbReference type="AlphaFoldDB" id="A0A9P9DPY1"/>
<reference evidence="3" key="1">
    <citation type="journal article" date="2021" name="Nat. Commun.">
        <title>Genetic determinants of endophytism in the Arabidopsis root mycobiome.</title>
        <authorList>
            <person name="Mesny F."/>
            <person name="Miyauchi S."/>
            <person name="Thiergart T."/>
            <person name="Pickel B."/>
            <person name="Atanasova L."/>
            <person name="Karlsson M."/>
            <person name="Huettel B."/>
            <person name="Barry K.W."/>
            <person name="Haridas S."/>
            <person name="Chen C."/>
            <person name="Bauer D."/>
            <person name="Andreopoulos W."/>
            <person name="Pangilinan J."/>
            <person name="LaButti K."/>
            <person name="Riley R."/>
            <person name="Lipzen A."/>
            <person name="Clum A."/>
            <person name="Drula E."/>
            <person name="Henrissat B."/>
            <person name="Kohler A."/>
            <person name="Grigoriev I.V."/>
            <person name="Martin F.M."/>
            <person name="Hacquard S."/>
        </authorList>
    </citation>
    <scope>NUCLEOTIDE SEQUENCE</scope>
    <source>
        <strain evidence="3">MPI-CAGE-AT-0021</strain>
    </source>
</reference>
<dbReference type="SUPFAM" id="SSF53756">
    <property type="entry name" value="UDP-Glycosyltransferase/glycogen phosphorylase"/>
    <property type="match status" value="1"/>
</dbReference>
<dbReference type="PANTHER" id="PTHR48050">
    <property type="entry name" value="STEROL 3-BETA-GLUCOSYLTRANSFERASE"/>
    <property type="match status" value="1"/>
</dbReference>
<feature type="signal peptide" evidence="1">
    <location>
        <begin position="1"/>
        <end position="21"/>
    </location>
</feature>
<dbReference type="InterPro" id="IPR010610">
    <property type="entry name" value="EryCIII-like_C"/>
</dbReference>
<protein>
    <recommendedName>
        <fullName evidence="2">Erythromycin biosynthesis protein CIII-like C-terminal domain-containing protein</fullName>
    </recommendedName>
</protein>
<evidence type="ECO:0000313" key="4">
    <source>
        <dbReference type="Proteomes" id="UP000717696"/>
    </source>
</evidence>
<sequence>MYGRALLAGALLIAVLAALFSQSDVSEHPPYVQGRNKTVLFLVNSEPGLSNALVATASSLLENHADLEVHLASFPKLGKKLGRISAFARTKTPEAPDIVFHELGSPSFEDAVANAGKTVLNIPHPPGAAGIAHLCKDMSLWISPWTVEDHMDIYKDLRNIIHTVDPAVVVYDTLFRPAIDATRDSNRYHVIITPNTLVDNFLADQPYGSMFWKYPAVGSGFSFPVPWRNIPENIYLNMRFIYSILRMPGLDTKKAALRANGLLDPINFYKMYRQDVPWITMTTEDATIPVDYVPPNVTCAGPMVLTAAPAIEQDPDMVDWLKKAPTMLINMGSSVRWTQTQATMMVEAVAAVMEKTDVQILWKFVPYGEHSDDVLLPVKSYLESGRLKMEKWLTVDPTSLLETGYFVASIHHGGSNCYHEAIVAGVPQIVLPQWADLYGFAALAETIGVGVWACRDTSPGWTVDSLTQAMLKVVDGGEASRSMLETAKQLGAKVQARGKGRDIAASIVAKMAYAGK</sequence>
<gene>
    <name evidence="3" type="ORF">B0J13DRAFT_566274</name>
</gene>
<dbReference type="PANTHER" id="PTHR48050:SF13">
    <property type="entry name" value="STEROL 3-BETA-GLUCOSYLTRANSFERASE UGT80A2"/>
    <property type="match status" value="1"/>
</dbReference>